<dbReference type="GO" id="GO:0015421">
    <property type="term" value="F:ABC-type oligopeptide transporter activity"/>
    <property type="evidence" value="ECO:0007669"/>
    <property type="project" value="TreeGrafter"/>
</dbReference>
<dbReference type="Gene3D" id="1.20.1560.10">
    <property type="entry name" value="ABC transporter type 1, transmembrane domain"/>
    <property type="match status" value="1"/>
</dbReference>
<evidence type="ECO:0000256" key="3">
    <source>
        <dbReference type="ARBA" id="ARBA00022692"/>
    </source>
</evidence>
<dbReference type="InterPro" id="IPR039421">
    <property type="entry name" value="Type_1_exporter"/>
</dbReference>
<evidence type="ECO:0000313" key="12">
    <source>
        <dbReference type="Proteomes" id="UP001174909"/>
    </source>
</evidence>
<dbReference type="SMART" id="SM00382">
    <property type="entry name" value="AAA"/>
    <property type="match status" value="1"/>
</dbReference>
<proteinExistence type="inferred from homology"/>
<name>A0AA35SLM4_GEOBA</name>
<reference evidence="11" key="1">
    <citation type="submission" date="2023-03" db="EMBL/GenBank/DDBJ databases">
        <authorList>
            <person name="Steffen K."/>
            <person name="Cardenas P."/>
        </authorList>
    </citation>
    <scope>NUCLEOTIDE SEQUENCE</scope>
</reference>
<evidence type="ECO:0000259" key="10">
    <source>
        <dbReference type="PROSITE" id="PS50893"/>
    </source>
</evidence>
<keyword evidence="5 11" id="KW-0067">ATP-binding</keyword>
<dbReference type="GO" id="GO:0016887">
    <property type="term" value="F:ATP hydrolysis activity"/>
    <property type="evidence" value="ECO:0007669"/>
    <property type="project" value="InterPro"/>
</dbReference>
<dbReference type="PROSITE" id="PS50893">
    <property type="entry name" value="ABC_TRANSPORTER_2"/>
    <property type="match status" value="1"/>
</dbReference>
<dbReference type="PROSITE" id="PS00211">
    <property type="entry name" value="ABC_TRANSPORTER_1"/>
    <property type="match status" value="1"/>
</dbReference>
<comment type="similarity">
    <text evidence="8">Belongs to the ABC transporter superfamily. ABCB family. Heavy Metal importer (TC 3.A.1.210) subfamily.</text>
</comment>
<dbReference type="SUPFAM" id="SSF52540">
    <property type="entry name" value="P-loop containing nucleoside triphosphate hydrolases"/>
    <property type="match status" value="1"/>
</dbReference>
<evidence type="ECO:0000313" key="11">
    <source>
        <dbReference type="EMBL" id="CAI8031307.1"/>
    </source>
</evidence>
<comment type="subcellular location">
    <subcellularLocation>
        <location evidence="1">Membrane</location>
        <topology evidence="1">Multi-pass membrane protein</topology>
    </subcellularLocation>
</comment>
<comment type="caution">
    <text evidence="11">The sequence shown here is derived from an EMBL/GenBank/DDBJ whole genome shotgun (WGS) entry which is preliminary data.</text>
</comment>
<organism evidence="11 12">
    <name type="scientific">Geodia barretti</name>
    <name type="common">Barrett's horny sponge</name>
    <dbReference type="NCBI Taxonomy" id="519541"/>
    <lineage>
        <taxon>Eukaryota</taxon>
        <taxon>Metazoa</taxon>
        <taxon>Porifera</taxon>
        <taxon>Demospongiae</taxon>
        <taxon>Heteroscleromorpha</taxon>
        <taxon>Tetractinellida</taxon>
        <taxon>Astrophorina</taxon>
        <taxon>Geodiidae</taxon>
        <taxon>Geodia</taxon>
    </lineage>
</organism>
<keyword evidence="7" id="KW-0472">Membrane</keyword>
<gene>
    <name evidence="11" type="ORF">GBAR_LOCUS17783</name>
</gene>
<keyword evidence="3" id="KW-0812">Transmembrane</keyword>
<evidence type="ECO:0000256" key="5">
    <source>
        <dbReference type="ARBA" id="ARBA00022840"/>
    </source>
</evidence>
<keyword evidence="2" id="KW-0813">Transport</keyword>
<dbReference type="EMBL" id="CASHTH010002528">
    <property type="protein sequence ID" value="CAI8031307.1"/>
    <property type="molecule type" value="Genomic_DNA"/>
</dbReference>
<accession>A0AA35SLM4</accession>
<keyword evidence="12" id="KW-1185">Reference proteome</keyword>
<dbReference type="Proteomes" id="UP001174909">
    <property type="component" value="Unassembled WGS sequence"/>
</dbReference>
<dbReference type="InterPro" id="IPR036640">
    <property type="entry name" value="ABC1_TM_sf"/>
</dbReference>
<dbReference type="InterPro" id="IPR017871">
    <property type="entry name" value="ABC_transporter-like_CS"/>
</dbReference>
<dbReference type="InterPro" id="IPR027417">
    <property type="entry name" value="P-loop_NTPase"/>
</dbReference>
<dbReference type="GO" id="GO:0005524">
    <property type="term" value="F:ATP binding"/>
    <property type="evidence" value="ECO:0007669"/>
    <property type="project" value="UniProtKB-KW"/>
</dbReference>
<feature type="domain" description="ABC transporter" evidence="10">
    <location>
        <begin position="38"/>
        <end position="272"/>
    </location>
</feature>
<keyword evidence="4" id="KW-0547">Nucleotide-binding</keyword>
<evidence type="ECO:0000256" key="1">
    <source>
        <dbReference type="ARBA" id="ARBA00004141"/>
    </source>
</evidence>
<evidence type="ECO:0000256" key="9">
    <source>
        <dbReference type="SAM" id="MobiDB-lite"/>
    </source>
</evidence>
<evidence type="ECO:0000256" key="8">
    <source>
        <dbReference type="ARBA" id="ARBA00024363"/>
    </source>
</evidence>
<evidence type="ECO:0000256" key="6">
    <source>
        <dbReference type="ARBA" id="ARBA00022989"/>
    </source>
</evidence>
<dbReference type="AlphaFoldDB" id="A0AA35SLM4"/>
<evidence type="ECO:0000256" key="2">
    <source>
        <dbReference type="ARBA" id="ARBA00022448"/>
    </source>
</evidence>
<dbReference type="PANTHER" id="PTHR43394:SF1">
    <property type="entry name" value="ATP-BINDING CASSETTE SUB-FAMILY B MEMBER 10, MITOCHONDRIAL"/>
    <property type="match status" value="1"/>
</dbReference>
<evidence type="ECO:0000256" key="4">
    <source>
        <dbReference type="ARBA" id="ARBA00022741"/>
    </source>
</evidence>
<dbReference type="GO" id="GO:0090374">
    <property type="term" value="P:oligopeptide export from mitochondrion"/>
    <property type="evidence" value="ECO:0007669"/>
    <property type="project" value="TreeGrafter"/>
</dbReference>
<dbReference type="InterPro" id="IPR003593">
    <property type="entry name" value="AAA+_ATPase"/>
</dbReference>
<sequence>MTSRCQAGGRRLFEVLDAVSEVRESPRARPLPEVRGALRFEGVSFRYDRHLPILHDISFTAEPGQTVALLGGTGSGKSTLAQLIPRFYDPTGGVVSLDGIDVRDLQLDALRRHIGIVMQDTWLFSSTIRDNIAYGRPDIGLEAIVAAAKAAHAHDFIMKFPHGYDTWVGERGVTLSGGQRQRVAIARAFARDPRLLILDDATSSVDVETEFLIQRALRGLMVGRTTVVIAHRLYTLRHADLILVLSGGRIVQRGTHDELLDEPGLYQTVHRQQSRDPDEQVAPPVSPVAAEQSHV</sequence>
<evidence type="ECO:0000256" key="7">
    <source>
        <dbReference type="ARBA" id="ARBA00023136"/>
    </source>
</evidence>
<dbReference type="PANTHER" id="PTHR43394">
    <property type="entry name" value="ATP-DEPENDENT PERMEASE MDL1, MITOCHONDRIAL"/>
    <property type="match status" value="1"/>
</dbReference>
<dbReference type="GO" id="GO:0005743">
    <property type="term" value="C:mitochondrial inner membrane"/>
    <property type="evidence" value="ECO:0007669"/>
    <property type="project" value="TreeGrafter"/>
</dbReference>
<dbReference type="InterPro" id="IPR003439">
    <property type="entry name" value="ABC_transporter-like_ATP-bd"/>
</dbReference>
<feature type="region of interest" description="Disordered" evidence="9">
    <location>
        <begin position="272"/>
        <end position="295"/>
    </location>
</feature>
<dbReference type="Pfam" id="PF00005">
    <property type="entry name" value="ABC_tran"/>
    <property type="match status" value="1"/>
</dbReference>
<protein>
    <submittedName>
        <fullName evidence="11">Multidrug export ATP-binding/permease protein YgaD</fullName>
    </submittedName>
</protein>
<dbReference type="FunFam" id="3.40.50.300:FF:000287">
    <property type="entry name" value="Multidrug ABC transporter ATP-binding protein"/>
    <property type="match status" value="1"/>
</dbReference>
<keyword evidence="6" id="KW-1133">Transmembrane helix</keyword>
<dbReference type="Gene3D" id="3.40.50.300">
    <property type="entry name" value="P-loop containing nucleotide triphosphate hydrolases"/>
    <property type="match status" value="1"/>
</dbReference>